<protein>
    <recommendedName>
        <fullName evidence="1">Methyltransferase domain-containing protein</fullName>
    </recommendedName>
</protein>
<gene>
    <name evidence="2" type="ORF">IPA_08440</name>
</gene>
<dbReference type="Pfam" id="PF13649">
    <property type="entry name" value="Methyltransf_25"/>
    <property type="match status" value="1"/>
</dbReference>
<dbReference type="CDD" id="cd02440">
    <property type="entry name" value="AdoMet_MTases"/>
    <property type="match status" value="1"/>
</dbReference>
<evidence type="ECO:0000259" key="1">
    <source>
        <dbReference type="Pfam" id="PF13649"/>
    </source>
</evidence>
<evidence type="ECO:0000313" key="2">
    <source>
        <dbReference type="EMBL" id="UXD22811.1"/>
    </source>
</evidence>
<keyword evidence="3" id="KW-1185">Reference proteome</keyword>
<proteinExistence type="predicted"/>
<name>A0A977KCZ3_9CREN</name>
<organism evidence="2 3">
    <name type="scientific">Ignicoccus pacificus DSM 13166</name>
    <dbReference type="NCBI Taxonomy" id="940294"/>
    <lineage>
        <taxon>Archaea</taxon>
        <taxon>Thermoproteota</taxon>
        <taxon>Thermoprotei</taxon>
        <taxon>Desulfurococcales</taxon>
        <taxon>Desulfurococcaceae</taxon>
        <taxon>Ignicoccus</taxon>
    </lineage>
</organism>
<dbReference type="EMBL" id="CP006868">
    <property type="protein sequence ID" value="UXD22811.1"/>
    <property type="molecule type" value="Genomic_DNA"/>
</dbReference>
<dbReference type="SUPFAM" id="SSF53335">
    <property type="entry name" value="S-adenosyl-L-methionine-dependent methyltransferases"/>
    <property type="match status" value="1"/>
</dbReference>
<sequence>MTLNLSEFYSHWKWPATKERFDMIKEFMEKEVVQLIKSENPKVLDVMAGSGIAGAALVEALGRGELTLLDLRDDEFYKVKEFTQRNVRTVVGDVRLLPKIFKEKFDVIVCWGSSIPHLDPKSLILFIAGAREVLNEEGVIVIEQTDLMERLIREGFQKMMVEGGEKDLLTLFYEYDKERGMIKKHIYKLPEISYVGDLEAKLWSTSDVEALVHLFFNKINRKKAFEYGVRDVIVGVGPRKEISWKVLFEGVSE</sequence>
<accession>A0A977KCZ3</accession>
<dbReference type="InterPro" id="IPR029063">
    <property type="entry name" value="SAM-dependent_MTases_sf"/>
</dbReference>
<dbReference type="KEGG" id="ipc:IPA_08440"/>
<dbReference type="AlphaFoldDB" id="A0A977KCZ3"/>
<dbReference type="Proteomes" id="UP001063698">
    <property type="component" value="Chromosome"/>
</dbReference>
<evidence type="ECO:0000313" key="3">
    <source>
        <dbReference type="Proteomes" id="UP001063698"/>
    </source>
</evidence>
<feature type="domain" description="Methyltransferase" evidence="1">
    <location>
        <begin position="43"/>
        <end position="138"/>
    </location>
</feature>
<reference evidence="2" key="1">
    <citation type="submission" date="2013-11" db="EMBL/GenBank/DDBJ databases">
        <title>Comparative genomics of Ignicoccus.</title>
        <authorList>
            <person name="Podar M."/>
        </authorList>
    </citation>
    <scope>NUCLEOTIDE SEQUENCE</scope>
    <source>
        <strain evidence="2">DSM 13166</strain>
    </source>
</reference>
<dbReference type="Gene3D" id="3.40.50.150">
    <property type="entry name" value="Vaccinia Virus protein VP39"/>
    <property type="match status" value="1"/>
</dbReference>
<dbReference type="InterPro" id="IPR041698">
    <property type="entry name" value="Methyltransf_25"/>
</dbReference>